<feature type="transmembrane region" description="Helical" evidence="1">
    <location>
        <begin position="110"/>
        <end position="128"/>
    </location>
</feature>
<reference evidence="2 3" key="1">
    <citation type="submission" date="2020-08" db="EMBL/GenBank/DDBJ databases">
        <title>Genomic Encyclopedia of Type Strains, Phase III (KMG-III): the genomes of soil and plant-associated and newly described type strains.</title>
        <authorList>
            <person name="Whitman W."/>
        </authorList>
    </citation>
    <scope>NUCLEOTIDE SEQUENCE [LARGE SCALE GENOMIC DNA]</scope>
    <source>
        <strain evidence="2 3">CECT 5862</strain>
    </source>
</reference>
<keyword evidence="1" id="KW-0812">Transmembrane</keyword>
<evidence type="ECO:0000256" key="1">
    <source>
        <dbReference type="SAM" id="Phobius"/>
    </source>
</evidence>
<dbReference type="Proteomes" id="UP000570361">
    <property type="component" value="Unassembled WGS sequence"/>
</dbReference>
<feature type="transmembrane region" description="Helical" evidence="1">
    <location>
        <begin position="250"/>
        <end position="269"/>
    </location>
</feature>
<keyword evidence="1" id="KW-1133">Transmembrane helix</keyword>
<feature type="transmembrane region" description="Helical" evidence="1">
    <location>
        <begin position="165"/>
        <end position="184"/>
    </location>
</feature>
<keyword evidence="3" id="KW-1185">Reference proteome</keyword>
<name>A0A7W5B2D8_9BACL</name>
<feature type="transmembrane region" description="Helical" evidence="1">
    <location>
        <begin position="300"/>
        <end position="323"/>
    </location>
</feature>
<feature type="transmembrane region" description="Helical" evidence="1">
    <location>
        <begin position="75"/>
        <end position="101"/>
    </location>
</feature>
<dbReference type="RefSeq" id="WP_183603065.1">
    <property type="nucleotide sequence ID" value="NZ_JACHXK010000015.1"/>
</dbReference>
<gene>
    <name evidence="2" type="ORF">FHS18_005069</name>
</gene>
<organism evidence="2 3">
    <name type="scientific">Paenibacillus phyllosphaerae</name>
    <dbReference type="NCBI Taxonomy" id="274593"/>
    <lineage>
        <taxon>Bacteria</taxon>
        <taxon>Bacillati</taxon>
        <taxon>Bacillota</taxon>
        <taxon>Bacilli</taxon>
        <taxon>Bacillales</taxon>
        <taxon>Paenibacillaceae</taxon>
        <taxon>Paenibacillus</taxon>
    </lineage>
</organism>
<feature type="transmembrane region" description="Helical" evidence="1">
    <location>
        <begin position="140"/>
        <end position="158"/>
    </location>
</feature>
<feature type="transmembrane region" description="Helical" evidence="1">
    <location>
        <begin position="24"/>
        <end position="55"/>
    </location>
</feature>
<dbReference type="EMBL" id="JACHXK010000015">
    <property type="protein sequence ID" value="MBB3112967.1"/>
    <property type="molecule type" value="Genomic_DNA"/>
</dbReference>
<sequence>MAVSLVSRLIDFFKNKHIKIVLDICRIISAVSFAVSVFGLIFYTIGYSFLYGYYFSGDLPGYYSILNIIVHPVPINFYTVSIISSLIIIIVVFLISSIFVIKQKNWGKSVPILIFLVAFHICLSVFFVNGEDIYEKSFSFIVVWSVPVFITIMIFWMIRTPFHPRLSISGTLYGLFVFVIFDLILKIQDIYAQLFLPVGSFLLGIIFTLLNKKWTEKYIFRAFLTFPIVELIVLIFMYLLKIIIEVKIDGKDMTVLTCLAFLITLIISLKRYKESPEIPRVSSNSDNKKYTVLLNKLEQLGIPSIVSTVSIIILLLGILAPLLSLNAGQYIRVITTSSTREMQLIKNYDNSFSIKGNVVSIKEGNYYVSNEGWNLVIVKGDKIIVSDSN</sequence>
<dbReference type="AlphaFoldDB" id="A0A7W5B2D8"/>
<feature type="transmembrane region" description="Helical" evidence="1">
    <location>
        <begin position="222"/>
        <end position="244"/>
    </location>
</feature>
<feature type="transmembrane region" description="Helical" evidence="1">
    <location>
        <begin position="190"/>
        <end position="210"/>
    </location>
</feature>
<protein>
    <submittedName>
        <fullName evidence="2">Uncharacterized protein</fullName>
    </submittedName>
</protein>
<evidence type="ECO:0000313" key="3">
    <source>
        <dbReference type="Proteomes" id="UP000570361"/>
    </source>
</evidence>
<keyword evidence="1" id="KW-0472">Membrane</keyword>
<evidence type="ECO:0000313" key="2">
    <source>
        <dbReference type="EMBL" id="MBB3112967.1"/>
    </source>
</evidence>
<proteinExistence type="predicted"/>
<accession>A0A7W5B2D8</accession>
<comment type="caution">
    <text evidence="2">The sequence shown here is derived from an EMBL/GenBank/DDBJ whole genome shotgun (WGS) entry which is preliminary data.</text>
</comment>